<accession>A0A7W8LMN5</accession>
<dbReference type="EMBL" id="JACHFQ010000006">
    <property type="protein sequence ID" value="MBB5226667.1"/>
    <property type="molecule type" value="Genomic_DNA"/>
</dbReference>
<evidence type="ECO:0000256" key="1">
    <source>
        <dbReference type="ARBA" id="ARBA00004141"/>
    </source>
</evidence>
<dbReference type="NCBIfam" id="TIGR01297">
    <property type="entry name" value="CDF"/>
    <property type="match status" value="1"/>
</dbReference>
<dbReference type="PANTHER" id="PTHR43840">
    <property type="entry name" value="MITOCHONDRIAL METAL TRANSPORTER 1-RELATED"/>
    <property type="match status" value="1"/>
</dbReference>
<sequence length="377" mass="42051">MIPILINLCLAGLKFFAGSICGLTSVMTDATNNLMDAVTSAITELGAKFSAIPGGRKHKNGHGRIEWLVAIAVSCSIVVVGWELLMQSVEGIRNPSEASFSIVALIILVISVATKIFLYFFNISKSKEHNSQVYKAAALDCISDAVSTSVVLFSFIMQTITGLHLDGYCGLLVSLFIIYNGFKSFADTSKRIMGEEPDEDAINRLKKYILSYNEGVIEKCVDVQIMDYGYERFGALVNVVPKQGRTDEEVLDDITGLRSGIFREFGYIATIQPMVPVDRQTESNMRRELEQYLNRLPYSVKMAEETTFNRSGSRIQIILYAEVPFEEGKFEKEIVSEIEKFVEGKAVELVVKLGIVSHLHKDRHLPPHRQRHALHGT</sequence>
<reference evidence="8 9" key="1">
    <citation type="submission" date="2020-08" db="EMBL/GenBank/DDBJ databases">
        <title>Genomic Encyclopedia of Type Strains, Phase IV (KMG-IV): sequencing the most valuable type-strain genomes for metagenomic binning, comparative biology and taxonomic classification.</title>
        <authorList>
            <person name="Goeker M."/>
        </authorList>
    </citation>
    <scope>NUCLEOTIDE SEQUENCE [LARGE SCALE GENOMIC DNA]</scope>
    <source>
        <strain evidence="8 9">DSM 103462</strain>
    </source>
</reference>
<dbReference type="SUPFAM" id="SSF161111">
    <property type="entry name" value="Cation efflux protein transmembrane domain-like"/>
    <property type="match status" value="1"/>
</dbReference>
<evidence type="ECO:0000256" key="3">
    <source>
        <dbReference type="ARBA" id="ARBA00022692"/>
    </source>
</evidence>
<dbReference type="Proteomes" id="UP000518887">
    <property type="component" value="Unassembled WGS sequence"/>
</dbReference>
<keyword evidence="2" id="KW-0813">Transport</keyword>
<organism evidence="8 9">
    <name type="scientific">Treponema ruminis</name>
    <dbReference type="NCBI Taxonomy" id="744515"/>
    <lineage>
        <taxon>Bacteria</taxon>
        <taxon>Pseudomonadati</taxon>
        <taxon>Spirochaetota</taxon>
        <taxon>Spirochaetia</taxon>
        <taxon>Spirochaetales</taxon>
        <taxon>Treponemataceae</taxon>
        <taxon>Treponema</taxon>
    </lineage>
</organism>
<dbReference type="InterPro" id="IPR058533">
    <property type="entry name" value="Cation_efflux_TM"/>
</dbReference>
<dbReference type="GO" id="GO:0008324">
    <property type="term" value="F:monoatomic cation transmembrane transporter activity"/>
    <property type="evidence" value="ECO:0007669"/>
    <property type="project" value="InterPro"/>
</dbReference>
<dbReference type="Pfam" id="PF01545">
    <property type="entry name" value="Cation_efflux"/>
    <property type="match status" value="1"/>
</dbReference>
<evidence type="ECO:0000259" key="7">
    <source>
        <dbReference type="Pfam" id="PF01545"/>
    </source>
</evidence>
<keyword evidence="9" id="KW-1185">Reference proteome</keyword>
<dbReference type="PANTHER" id="PTHR43840:SF50">
    <property type="entry name" value="MANGANESE EFFLUX SYSTEM PROTEIN MNES"/>
    <property type="match status" value="1"/>
</dbReference>
<comment type="caution">
    <text evidence="8">The sequence shown here is derived from an EMBL/GenBank/DDBJ whole genome shotgun (WGS) entry which is preliminary data.</text>
</comment>
<feature type="transmembrane region" description="Helical" evidence="6">
    <location>
        <begin position="65"/>
        <end position="86"/>
    </location>
</feature>
<dbReference type="InterPro" id="IPR027469">
    <property type="entry name" value="Cation_efflux_TMD_sf"/>
</dbReference>
<evidence type="ECO:0000256" key="5">
    <source>
        <dbReference type="ARBA" id="ARBA00023136"/>
    </source>
</evidence>
<dbReference type="InterPro" id="IPR050291">
    <property type="entry name" value="CDF_Transporter"/>
</dbReference>
<gene>
    <name evidence="8" type="ORF">HNP76_002048</name>
</gene>
<evidence type="ECO:0000313" key="8">
    <source>
        <dbReference type="EMBL" id="MBB5226667.1"/>
    </source>
</evidence>
<dbReference type="RefSeq" id="WP_184660149.1">
    <property type="nucleotide sequence ID" value="NZ_CP031518.1"/>
</dbReference>
<evidence type="ECO:0000256" key="4">
    <source>
        <dbReference type="ARBA" id="ARBA00022989"/>
    </source>
</evidence>
<evidence type="ECO:0000256" key="2">
    <source>
        <dbReference type="ARBA" id="ARBA00022448"/>
    </source>
</evidence>
<feature type="transmembrane region" description="Helical" evidence="6">
    <location>
        <begin position="98"/>
        <end position="121"/>
    </location>
</feature>
<comment type="subcellular location">
    <subcellularLocation>
        <location evidence="1">Membrane</location>
        <topology evidence="1">Multi-pass membrane protein</topology>
    </subcellularLocation>
</comment>
<evidence type="ECO:0000256" key="6">
    <source>
        <dbReference type="SAM" id="Phobius"/>
    </source>
</evidence>
<dbReference type="GO" id="GO:0016020">
    <property type="term" value="C:membrane"/>
    <property type="evidence" value="ECO:0007669"/>
    <property type="project" value="UniProtKB-SubCell"/>
</dbReference>
<protein>
    <submittedName>
        <fullName evidence="8">Cation diffusion facilitator family transporter</fullName>
    </submittedName>
</protein>
<evidence type="ECO:0000313" key="9">
    <source>
        <dbReference type="Proteomes" id="UP000518887"/>
    </source>
</evidence>
<keyword evidence="5 6" id="KW-0472">Membrane</keyword>
<keyword evidence="4 6" id="KW-1133">Transmembrane helix</keyword>
<proteinExistence type="predicted"/>
<keyword evidence="3 6" id="KW-0812">Transmembrane</keyword>
<feature type="transmembrane region" description="Helical" evidence="6">
    <location>
        <begin position="163"/>
        <end position="182"/>
    </location>
</feature>
<feature type="domain" description="Cation efflux protein transmembrane" evidence="7">
    <location>
        <begin position="4"/>
        <end position="193"/>
    </location>
</feature>
<dbReference type="Gene3D" id="1.20.1510.10">
    <property type="entry name" value="Cation efflux protein transmembrane domain"/>
    <property type="match status" value="1"/>
</dbReference>
<dbReference type="AlphaFoldDB" id="A0A7W8LMN5"/>
<dbReference type="InterPro" id="IPR002524">
    <property type="entry name" value="Cation_efflux"/>
</dbReference>
<name>A0A7W8LMN5_9SPIR</name>